<feature type="domain" description="N-acetyltransferase" evidence="3">
    <location>
        <begin position="2"/>
        <end position="143"/>
    </location>
</feature>
<keyword evidence="1 4" id="KW-0808">Transferase</keyword>
<comment type="caution">
    <text evidence="4">The sequence shown here is derived from an EMBL/GenBank/DDBJ whole genome shotgun (WGS) entry which is preliminary data.</text>
</comment>
<dbReference type="InterPro" id="IPR016181">
    <property type="entry name" value="Acyl_CoA_acyltransferase"/>
</dbReference>
<gene>
    <name evidence="4" type="primary">yjaB</name>
    <name evidence="4" type="ORF">GAK31_00987</name>
</gene>
<dbReference type="PANTHER" id="PTHR43800">
    <property type="entry name" value="PEPTIDYL-LYSINE N-ACETYLTRANSFERASE YJAB"/>
    <property type="match status" value="1"/>
</dbReference>
<dbReference type="AlphaFoldDB" id="A0A7V8FGM4"/>
<name>A0A7V8FGM4_STEMA</name>
<evidence type="ECO:0000259" key="3">
    <source>
        <dbReference type="PROSITE" id="PS51186"/>
    </source>
</evidence>
<dbReference type="NCBIfam" id="NF007807">
    <property type="entry name" value="PRK10514.1"/>
    <property type="match status" value="1"/>
</dbReference>
<dbReference type="GO" id="GO:0016747">
    <property type="term" value="F:acyltransferase activity, transferring groups other than amino-acyl groups"/>
    <property type="evidence" value="ECO:0007669"/>
    <property type="project" value="InterPro"/>
</dbReference>
<evidence type="ECO:0000256" key="2">
    <source>
        <dbReference type="ARBA" id="ARBA00023315"/>
    </source>
</evidence>
<sequence>MPTLRPSRADEGAALVDLWRRWVDATHDFLSADDRQAIDAEVAGFLPQAPLLIAADAQDRPLGLMLVDGSHMEALFIDPAARGTGVGRLLLQQALAEHPQLSTDVNAQNAQAVGFYLRMGFVETGRSPVDGHGRPYPLIHLRYGG</sequence>
<dbReference type="Proteomes" id="UP000487117">
    <property type="component" value="Unassembled WGS sequence"/>
</dbReference>
<dbReference type="PROSITE" id="PS51186">
    <property type="entry name" value="GNAT"/>
    <property type="match status" value="1"/>
</dbReference>
<accession>A0A7V8FGM4</accession>
<proteinExistence type="predicted"/>
<organism evidence="4 5">
    <name type="scientific">Stenotrophomonas maltophilia</name>
    <name type="common">Pseudomonas maltophilia</name>
    <name type="synonym">Xanthomonas maltophilia</name>
    <dbReference type="NCBI Taxonomy" id="40324"/>
    <lineage>
        <taxon>Bacteria</taxon>
        <taxon>Pseudomonadati</taxon>
        <taxon>Pseudomonadota</taxon>
        <taxon>Gammaproteobacteria</taxon>
        <taxon>Lysobacterales</taxon>
        <taxon>Lysobacteraceae</taxon>
        <taxon>Stenotrophomonas</taxon>
        <taxon>Stenotrophomonas maltophilia group</taxon>
    </lineage>
</organism>
<reference evidence="5" key="1">
    <citation type="journal article" date="2020" name="MBio">
        <title>Horizontal gene transfer to a defensive symbiont with a reduced genome amongst a multipartite beetle microbiome.</title>
        <authorList>
            <person name="Waterworth S.C."/>
            <person name="Florez L.V."/>
            <person name="Rees E.R."/>
            <person name="Hertweck C."/>
            <person name="Kaltenpoth M."/>
            <person name="Kwan J.C."/>
        </authorList>
    </citation>
    <scope>NUCLEOTIDE SEQUENCE [LARGE SCALE GENOMIC DNA]</scope>
</reference>
<dbReference type="CDD" id="cd04301">
    <property type="entry name" value="NAT_SF"/>
    <property type="match status" value="1"/>
</dbReference>
<dbReference type="InterPro" id="IPR000182">
    <property type="entry name" value="GNAT_dom"/>
</dbReference>
<dbReference type="EMBL" id="WNDS01000002">
    <property type="protein sequence ID" value="KAF1015513.1"/>
    <property type="molecule type" value="Genomic_DNA"/>
</dbReference>
<keyword evidence="2" id="KW-0012">Acyltransferase</keyword>
<dbReference type="Gene3D" id="3.40.630.30">
    <property type="match status" value="1"/>
</dbReference>
<evidence type="ECO:0000313" key="5">
    <source>
        <dbReference type="Proteomes" id="UP000487117"/>
    </source>
</evidence>
<dbReference type="PANTHER" id="PTHR43800:SF1">
    <property type="entry name" value="PEPTIDYL-LYSINE N-ACETYLTRANSFERASE YJAB"/>
    <property type="match status" value="1"/>
</dbReference>
<dbReference type="SUPFAM" id="SSF55729">
    <property type="entry name" value="Acyl-CoA N-acyltransferases (Nat)"/>
    <property type="match status" value="1"/>
</dbReference>
<evidence type="ECO:0000313" key="4">
    <source>
        <dbReference type="EMBL" id="KAF1015513.1"/>
    </source>
</evidence>
<protein>
    <submittedName>
        <fullName evidence="4">Putative N-acetyltransferase YjaB</fullName>
    </submittedName>
</protein>
<dbReference type="Pfam" id="PF13673">
    <property type="entry name" value="Acetyltransf_10"/>
    <property type="match status" value="1"/>
</dbReference>
<evidence type="ECO:0000256" key="1">
    <source>
        <dbReference type="ARBA" id="ARBA00022679"/>
    </source>
</evidence>